<protein>
    <submittedName>
        <fullName evidence="1">Uncharacterized protein</fullName>
    </submittedName>
</protein>
<sequence length="250" mass="27126">THKHCCCFPCPNVCRADCGVCRADCGVCRADCGVCRAVCGVCRAVCGICRAVCGVCTADCGVCRADCSVCRADCGICRADCRVCCTVCGVCRADCGVCRADCRAVCGVCRTLCNGCWTDCSICWTDSSVQSSLSVFLVCIELSGSQQASDFSNSELRLFNWKDFILCGFISSDLLKLCVFFFKVQINGIKYSKLSSICQDYNNMKFTQNFIFLLLSGSSCPAGSRLCWFYISQRPLSCGTLTPQWRLSGT</sequence>
<evidence type="ECO:0000313" key="1">
    <source>
        <dbReference type="Ensembl" id="ENSORLP00015030041.1"/>
    </source>
</evidence>
<reference evidence="1" key="4">
    <citation type="submission" date="2025-09" db="UniProtKB">
        <authorList>
            <consortium name="Ensembl"/>
        </authorList>
    </citation>
    <scope>IDENTIFICATION</scope>
    <source>
        <strain evidence="1">HSOK</strain>
    </source>
</reference>
<reference key="1">
    <citation type="journal article" date="2007" name="Nature">
        <title>The medaka draft genome and insights into vertebrate genome evolution.</title>
        <authorList>
            <person name="Kasahara M."/>
            <person name="Naruse K."/>
            <person name="Sasaki S."/>
            <person name="Nakatani Y."/>
            <person name="Qu W."/>
            <person name="Ahsan B."/>
            <person name="Yamada T."/>
            <person name="Nagayasu Y."/>
            <person name="Doi K."/>
            <person name="Kasai Y."/>
            <person name="Jindo T."/>
            <person name="Kobayashi D."/>
            <person name="Shimada A."/>
            <person name="Toyoda A."/>
            <person name="Kuroki Y."/>
            <person name="Fujiyama A."/>
            <person name="Sasaki T."/>
            <person name="Shimizu A."/>
            <person name="Asakawa S."/>
            <person name="Shimizu N."/>
            <person name="Hashimoto S."/>
            <person name="Yang J."/>
            <person name="Lee Y."/>
            <person name="Matsushima K."/>
            <person name="Sugano S."/>
            <person name="Sakaizumi M."/>
            <person name="Narita T."/>
            <person name="Ohishi K."/>
            <person name="Haga S."/>
            <person name="Ohta F."/>
            <person name="Nomoto H."/>
            <person name="Nogata K."/>
            <person name="Morishita T."/>
            <person name="Endo T."/>
            <person name="Shin-I T."/>
            <person name="Takeda H."/>
            <person name="Morishita S."/>
            <person name="Kohara Y."/>
        </authorList>
    </citation>
    <scope>NUCLEOTIDE SEQUENCE [LARGE SCALE GENOMIC DNA]</scope>
    <source>
        <strain>Hd-rR</strain>
    </source>
</reference>
<reference evidence="1" key="3">
    <citation type="submission" date="2025-08" db="UniProtKB">
        <authorList>
            <consortium name="Ensembl"/>
        </authorList>
    </citation>
    <scope>IDENTIFICATION</scope>
    <source>
        <strain evidence="1">HSOK</strain>
    </source>
</reference>
<dbReference type="Ensembl" id="ENSORLT00015019814.1">
    <property type="protein sequence ID" value="ENSORLP00015030041.1"/>
    <property type="gene ID" value="ENSORLG00015013511.1"/>
</dbReference>
<evidence type="ECO:0000313" key="2">
    <source>
        <dbReference type="Proteomes" id="UP000265200"/>
    </source>
</evidence>
<dbReference type="AlphaFoldDB" id="A0A3P9JDD2"/>
<proteinExistence type="predicted"/>
<dbReference type="Proteomes" id="UP000265200">
    <property type="component" value="Chromosome 13"/>
</dbReference>
<accession>A0A3P9JDD2</accession>
<reference evidence="1 2" key="2">
    <citation type="submission" date="2017-04" db="EMBL/GenBank/DDBJ databases">
        <title>CpG methylation of centromeres and impact of large insertions on vertebrate speciation.</title>
        <authorList>
            <person name="Ichikawa K."/>
            <person name="Yoshimura J."/>
            <person name="Morishita S."/>
        </authorList>
    </citation>
    <scope>NUCLEOTIDE SEQUENCE</scope>
    <source>
        <strain evidence="1 2">HSOK</strain>
    </source>
</reference>
<name>A0A3P9JDD2_ORYLA</name>
<organism evidence="1 2">
    <name type="scientific">Oryzias latipes</name>
    <name type="common">Japanese rice fish</name>
    <name type="synonym">Japanese killifish</name>
    <dbReference type="NCBI Taxonomy" id="8090"/>
    <lineage>
        <taxon>Eukaryota</taxon>
        <taxon>Metazoa</taxon>
        <taxon>Chordata</taxon>
        <taxon>Craniata</taxon>
        <taxon>Vertebrata</taxon>
        <taxon>Euteleostomi</taxon>
        <taxon>Actinopterygii</taxon>
        <taxon>Neopterygii</taxon>
        <taxon>Teleostei</taxon>
        <taxon>Neoteleostei</taxon>
        <taxon>Acanthomorphata</taxon>
        <taxon>Ovalentaria</taxon>
        <taxon>Atherinomorphae</taxon>
        <taxon>Beloniformes</taxon>
        <taxon>Adrianichthyidae</taxon>
        <taxon>Oryziinae</taxon>
        <taxon>Oryzias</taxon>
    </lineage>
</organism>